<name>J7CT67_ENTFC</name>
<dbReference type="EMBL" id="AMBL01000082">
    <property type="protein sequence ID" value="EJY43392.1"/>
    <property type="molecule type" value="Genomic_DNA"/>
</dbReference>
<organism evidence="1 2">
    <name type="scientific">Enterococcus faecium 505</name>
    <dbReference type="NCBI Taxonomy" id="1134806"/>
    <lineage>
        <taxon>Bacteria</taxon>
        <taxon>Bacillati</taxon>
        <taxon>Bacillota</taxon>
        <taxon>Bacilli</taxon>
        <taxon>Lactobacillales</taxon>
        <taxon>Enterococcaceae</taxon>
        <taxon>Enterococcus</taxon>
    </lineage>
</organism>
<sequence>MVKFHLIFQPVFIFMEHLLGKCFCYTDDKGFNKSLKTDTTKIKKWMGKQ</sequence>
<evidence type="ECO:0000313" key="1">
    <source>
        <dbReference type="EMBL" id="EJY43392.1"/>
    </source>
</evidence>
<protein>
    <submittedName>
        <fullName evidence="1">Uncharacterized protein</fullName>
    </submittedName>
</protein>
<evidence type="ECO:0000313" key="2">
    <source>
        <dbReference type="Proteomes" id="UP000006403"/>
    </source>
</evidence>
<accession>J7CT67</accession>
<dbReference type="Proteomes" id="UP000006403">
    <property type="component" value="Unassembled WGS sequence"/>
</dbReference>
<proteinExistence type="predicted"/>
<dbReference type="HOGENOM" id="CLU_3135382_0_0_9"/>
<comment type="caution">
    <text evidence="1">The sequence shown here is derived from an EMBL/GenBank/DDBJ whole genome shotgun (WGS) entry which is preliminary data.</text>
</comment>
<dbReference type="AlphaFoldDB" id="J7CT67"/>
<reference evidence="1 2" key="1">
    <citation type="submission" date="2012-04" db="EMBL/GenBank/DDBJ databases">
        <authorList>
            <person name="Weinstock G."/>
            <person name="Sodergren E."/>
            <person name="Lobos E.A."/>
            <person name="Fulton L."/>
            <person name="Fulton R."/>
            <person name="Courtney L."/>
            <person name="Fronick C."/>
            <person name="O'Laughlin M."/>
            <person name="Godfrey J."/>
            <person name="Wilson R.M."/>
            <person name="Miner T."/>
            <person name="Farmer C."/>
            <person name="Delehaunty K."/>
            <person name="Cordes M."/>
            <person name="Minx P."/>
            <person name="Tomlinson C."/>
            <person name="Chen J."/>
            <person name="Wollam A."/>
            <person name="Pepin K.H."/>
            <person name="Bhonagiri V."/>
            <person name="Zhang X."/>
            <person name="Suruliraj S."/>
            <person name="Warren W."/>
            <person name="Mitreva M."/>
            <person name="Mardis E.R."/>
            <person name="Wilson R.K."/>
        </authorList>
    </citation>
    <scope>NUCLEOTIDE SEQUENCE [LARGE SCALE GENOMIC DNA]</scope>
    <source>
        <strain evidence="1 2">505</strain>
    </source>
</reference>
<gene>
    <name evidence="1" type="ORF">HMPREF1348_02467</name>
</gene>